<proteinExistence type="inferred from homology"/>
<dbReference type="InterPro" id="IPR012147">
    <property type="entry name" value="P_Ac_Bu_trans"/>
</dbReference>
<dbReference type="Proteomes" id="UP000199197">
    <property type="component" value="Unassembled WGS sequence"/>
</dbReference>
<comment type="catalytic activity">
    <reaction evidence="1">
        <text>acetyl-CoA + phosphate = acetyl phosphate + CoA</text>
        <dbReference type="Rhea" id="RHEA:19521"/>
        <dbReference type="ChEBI" id="CHEBI:22191"/>
        <dbReference type="ChEBI" id="CHEBI:43474"/>
        <dbReference type="ChEBI" id="CHEBI:57287"/>
        <dbReference type="ChEBI" id="CHEBI:57288"/>
        <dbReference type="EC" id="2.3.1.8"/>
    </reaction>
</comment>
<dbReference type="PANTHER" id="PTHR43356:SF3">
    <property type="entry name" value="PHOSPHATE ACETYLTRANSFERASE"/>
    <property type="match status" value="1"/>
</dbReference>
<evidence type="ECO:0000256" key="8">
    <source>
        <dbReference type="ARBA" id="ARBA00031108"/>
    </source>
</evidence>
<keyword evidence="7" id="KW-0012">Acyltransferase</keyword>
<dbReference type="InterPro" id="IPR004614">
    <property type="entry name" value="P_AcTrfase"/>
</dbReference>
<dbReference type="InterPro" id="IPR042113">
    <property type="entry name" value="P_AcTrfase_dom1"/>
</dbReference>
<organism evidence="10 11">
    <name type="scientific">Candidatus Chryseopegocella kryptomonas</name>
    <dbReference type="NCBI Taxonomy" id="1633643"/>
    <lineage>
        <taxon>Bacteria</taxon>
        <taxon>Pseudomonadati</taxon>
        <taxon>Candidatus Kryptoniota</taxon>
        <taxon>Candidatus Chryseopegocella</taxon>
    </lineage>
</organism>
<dbReference type="InterPro" id="IPR050500">
    <property type="entry name" value="Phos_Acetyltrans/Butyryltrans"/>
</dbReference>
<dbReference type="NCBIfam" id="TIGR00651">
    <property type="entry name" value="pta"/>
    <property type="match status" value="1"/>
</dbReference>
<dbReference type="PANTHER" id="PTHR43356">
    <property type="entry name" value="PHOSPHATE ACETYLTRANSFERASE"/>
    <property type="match status" value="1"/>
</dbReference>
<dbReference type="RefSeq" id="WP_092347613.1">
    <property type="nucleotide sequence ID" value="NZ_CZVW01000003.1"/>
</dbReference>
<dbReference type="EMBL" id="CZVW01000003">
    <property type="protein sequence ID" value="CUS97844.1"/>
    <property type="molecule type" value="Genomic_DNA"/>
</dbReference>
<evidence type="ECO:0000256" key="4">
    <source>
        <dbReference type="ARBA" id="ARBA00012707"/>
    </source>
</evidence>
<accession>A0A0P1MQN3</accession>
<evidence type="ECO:0000256" key="6">
    <source>
        <dbReference type="ARBA" id="ARBA00022679"/>
    </source>
</evidence>
<gene>
    <name evidence="10" type="ORF">JGI23_00374</name>
</gene>
<keyword evidence="6 10" id="KW-0808">Transferase</keyword>
<sequence length="328" mass="35397">MIGLTLLENIKEKAKQLKKHIVLPDALDERTLKAGRKIVDEKIAEITLIGDEEKIYSLAEKIGVNLSGIRIVNPLKSEKLSDFAHIFYNLRKHKGISFEEAKETMKNPLFFGAMMVREGMADGSVAGSISTTADVLRAGIQVVGLMDGISIVSSFFLIVFPNKVYSFADCAVVPNPTAEQLADIAISTAINHKKLVGEEPIVAMLSFSTKGSAQHEMVDKVIEATKIAKQKRPDLIIDGELQLDAAIVPEVAKRKAPDSPVAGNANVLIFPNLDAGNIGYKMAQRMAGAEALGPIVQGLKKPCFDLSRGCSVEDIVNVVAINCVMGQT</sequence>
<dbReference type="SUPFAM" id="SSF53659">
    <property type="entry name" value="Isocitrate/Isopropylmalate dehydrogenase-like"/>
    <property type="match status" value="1"/>
</dbReference>
<evidence type="ECO:0000256" key="7">
    <source>
        <dbReference type="ARBA" id="ARBA00023315"/>
    </source>
</evidence>
<keyword evidence="11" id="KW-1185">Reference proteome</keyword>
<dbReference type="NCBIfam" id="NF007233">
    <property type="entry name" value="PRK09653.1"/>
    <property type="match status" value="1"/>
</dbReference>
<name>A0A0P1MQN3_9BACT</name>
<evidence type="ECO:0000256" key="5">
    <source>
        <dbReference type="ARBA" id="ARBA00021528"/>
    </source>
</evidence>
<dbReference type="InterPro" id="IPR002505">
    <property type="entry name" value="PTA_PTB"/>
</dbReference>
<evidence type="ECO:0000256" key="2">
    <source>
        <dbReference type="ARBA" id="ARBA00004989"/>
    </source>
</evidence>
<dbReference type="Gene3D" id="3.40.50.10950">
    <property type="match status" value="1"/>
</dbReference>
<evidence type="ECO:0000313" key="10">
    <source>
        <dbReference type="EMBL" id="CUS97844.1"/>
    </source>
</evidence>
<dbReference type="AlphaFoldDB" id="A0A0P1MQN3"/>
<dbReference type="EC" id="2.3.1.8" evidence="4"/>
<dbReference type="GO" id="GO:0008959">
    <property type="term" value="F:phosphate acetyltransferase activity"/>
    <property type="evidence" value="ECO:0007669"/>
    <property type="project" value="UniProtKB-EC"/>
</dbReference>
<dbReference type="OrthoDB" id="9805787at2"/>
<feature type="domain" description="Phosphate acetyl/butaryl transferase" evidence="9">
    <location>
        <begin position="6"/>
        <end position="322"/>
    </location>
</feature>
<evidence type="ECO:0000256" key="1">
    <source>
        <dbReference type="ARBA" id="ARBA00000705"/>
    </source>
</evidence>
<evidence type="ECO:0000256" key="3">
    <source>
        <dbReference type="ARBA" id="ARBA00005656"/>
    </source>
</evidence>
<dbReference type="PIRSF" id="PIRSF000428">
    <property type="entry name" value="P_Ac_trans"/>
    <property type="match status" value="1"/>
</dbReference>
<evidence type="ECO:0000313" key="11">
    <source>
        <dbReference type="Proteomes" id="UP000199197"/>
    </source>
</evidence>
<dbReference type="Gene3D" id="3.40.50.10750">
    <property type="entry name" value="Isocitrate/Isopropylmalate dehydrogenase-like"/>
    <property type="match status" value="1"/>
</dbReference>
<comment type="similarity">
    <text evidence="3">Belongs to the phosphate acetyltransferase and butyryltransferase family.</text>
</comment>
<evidence type="ECO:0000259" key="9">
    <source>
        <dbReference type="Pfam" id="PF01515"/>
    </source>
</evidence>
<dbReference type="Pfam" id="PF01515">
    <property type="entry name" value="PTA_PTB"/>
    <property type="match status" value="1"/>
</dbReference>
<protein>
    <recommendedName>
        <fullName evidence="5">Phosphate acetyltransferase</fullName>
        <ecNumber evidence="4">2.3.1.8</ecNumber>
    </recommendedName>
    <alternativeName>
        <fullName evidence="8">Phosphotransacetylase</fullName>
    </alternativeName>
</protein>
<dbReference type="InterPro" id="IPR042112">
    <property type="entry name" value="P_AcTrfase_dom2"/>
</dbReference>
<reference evidence="11" key="1">
    <citation type="submission" date="2015-11" db="EMBL/GenBank/DDBJ databases">
        <authorList>
            <person name="Varghese N."/>
        </authorList>
    </citation>
    <scope>NUCLEOTIDE SEQUENCE [LARGE SCALE GENOMIC DNA]</scope>
    <source>
        <strain evidence="11">JGI-23</strain>
    </source>
</reference>
<comment type="pathway">
    <text evidence="2">Metabolic intermediate biosynthesis; acetyl-CoA biosynthesis; acetyl-CoA from acetate: step 2/2.</text>
</comment>